<dbReference type="InterPro" id="IPR018060">
    <property type="entry name" value="HTH_AraC"/>
</dbReference>
<dbReference type="PROSITE" id="PS01124">
    <property type="entry name" value="HTH_ARAC_FAMILY_2"/>
    <property type="match status" value="1"/>
</dbReference>
<dbReference type="Pfam" id="PF12833">
    <property type="entry name" value="HTH_18"/>
    <property type="match status" value="1"/>
</dbReference>
<dbReference type="InterPro" id="IPR011051">
    <property type="entry name" value="RmlC_Cupin_sf"/>
</dbReference>
<reference evidence="6" key="1">
    <citation type="submission" date="2017-02" db="EMBL/GenBank/DDBJ databases">
        <authorList>
            <person name="Varghese N."/>
            <person name="Submissions S."/>
        </authorList>
    </citation>
    <scope>NUCLEOTIDE SEQUENCE [LARGE SCALE GENOMIC DNA]</scope>
    <source>
        <strain evidence="6">DSM 23546</strain>
    </source>
</reference>
<organism evidence="5 6">
    <name type="scientific">Maribacter arcticus</name>
    <dbReference type="NCBI Taxonomy" id="561365"/>
    <lineage>
        <taxon>Bacteria</taxon>
        <taxon>Pseudomonadati</taxon>
        <taxon>Bacteroidota</taxon>
        <taxon>Flavobacteriia</taxon>
        <taxon>Flavobacteriales</taxon>
        <taxon>Flavobacteriaceae</taxon>
        <taxon>Maribacter</taxon>
    </lineage>
</organism>
<dbReference type="SUPFAM" id="SSF46689">
    <property type="entry name" value="Homeodomain-like"/>
    <property type="match status" value="2"/>
</dbReference>
<evidence type="ECO:0000256" key="3">
    <source>
        <dbReference type="ARBA" id="ARBA00023163"/>
    </source>
</evidence>
<dbReference type="InterPro" id="IPR014710">
    <property type="entry name" value="RmlC-like_jellyroll"/>
</dbReference>
<dbReference type="PANTHER" id="PTHR43280:SF27">
    <property type="entry name" value="TRANSCRIPTIONAL REGULATOR MTLR"/>
    <property type="match status" value="1"/>
</dbReference>
<keyword evidence="1" id="KW-0805">Transcription regulation</keyword>
<evidence type="ECO:0000313" key="5">
    <source>
        <dbReference type="EMBL" id="SKB25853.1"/>
    </source>
</evidence>
<dbReference type="Proteomes" id="UP000190339">
    <property type="component" value="Unassembled WGS sequence"/>
</dbReference>
<evidence type="ECO:0000256" key="1">
    <source>
        <dbReference type="ARBA" id="ARBA00023015"/>
    </source>
</evidence>
<dbReference type="RefSeq" id="WP_079510611.1">
    <property type="nucleotide sequence ID" value="NZ_FUYL01000001.1"/>
</dbReference>
<dbReference type="EMBL" id="FUYL01000001">
    <property type="protein sequence ID" value="SKB25853.1"/>
    <property type="molecule type" value="Genomic_DNA"/>
</dbReference>
<dbReference type="PANTHER" id="PTHR43280">
    <property type="entry name" value="ARAC-FAMILY TRANSCRIPTIONAL REGULATOR"/>
    <property type="match status" value="1"/>
</dbReference>
<gene>
    <name evidence="5" type="ORF">SAMN05660866_00263</name>
</gene>
<dbReference type="SMART" id="SM00342">
    <property type="entry name" value="HTH_ARAC"/>
    <property type="match status" value="1"/>
</dbReference>
<dbReference type="AlphaFoldDB" id="A0A1T4ZU56"/>
<evidence type="ECO:0000256" key="2">
    <source>
        <dbReference type="ARBA" id="ARBA00023125"/>
    </source>
</evidence>
<proteinExistence type="predicted"/>
<keyword evidence="3" id="KW-0804">Transcription</keyword>
<dbReference type="OrthoDB" id="1410704at2"/>
<dbReference type="STRING" id="561365.SAMN05660866_00263"/>
<evidence type="ECO:0000313" key="6">
    <source>
        <dbReference type="Proteomes" id="UP000190339"/>
    </source>
</evidence>
<dbReference type="SUPFAM" id="SSF51182">
    <property type="entry name" value="RmlC-like cupins"/>
    <property type="match status" value="1"/>
</dbReference>
<keyword evidence="2 5" id="KW-0238">DNA-binding</keyword>
<sequence length="292" mass="33777">MKLHFVDRTSSITNSLSVTRNCYPHFLKLWHFHPELELVIILKSTGTRFVGDSIEKFNEGEVVLLGKNLPHMWINDPDYYVGDSNLTAEAIAVHFKKDFLGTTFFETPEMIKISNLITKASLGIVFTDISVELMKKIKSLVALKDFEKVVMLLQVLQELTKSNTSRILSSNGFIKPFNHESSQDLKKIYEYIYKNFNKPISSKKVSEIANMNSSAFSRFFTKIHRKSFTRYLNEIRVGYACKMLIEGEQKIISICYESGFRNVSNFNRQFKIIRGITPNEFAKLYYNKVSKD</sequence>
<keyword evidence="6" id="KW-1185">Reference proteome</keyword>
<dbReference type="Gene3D" id="1.10.10.60">
    <property type="entry name" value="Homeodomain-like"/>
    <property type="match status" value="2"/>
</dbReference>
<dbReference type="InterPro" id="IPR009057">
    <property type="entry name" value="Homeodomain-like_sf"/>
</dbReference>
<name>A0A1T4ZU56_9FLAO</name>
<dbReference type="Gene3D" id="2.60.120.10">
    <property type="entry name" value="Jelly Rolls"/>
    <property type="match status" value="1"/>
</dbReference>
<dbReference type="GO" id="GO:0003700">
    <property type="term" value="F:DNA-binding transcription factor activity"/>
    <property type="evidence" value="ECO:0007669"/>
    <property type="project" value="InterPro"/>
</dbReference>
<dbReference type="CDD" id="cd06976">
    <property type="entry name" value="cupin_MtlR-like_N"/>
    <property type="match status" value="1"/>
</dbReference>
<dbReference type="GO" id="GO:0043565">
    <property type="term" value="F:sequence-specific DNA binding"/>
    <property type="evidence" value="ECO:0007669"/>
    <property type="project" value="InterPro"/>
</dbReference>
<accession>A0A1T4ZU56</accession>
<evidence type="ECO:0000259" key="4">
    <source>
        <dbReference type="PROSITE" id="PS01124"/>
    </source>
</evidence>
<protein>
    <submittedName>
        <fullName evidence="5">AraC-type DNA-binding protein</fullName>
    </submittedName>
</protein>
<feature type="domain" description="HTH araC/xylS-type" evidence="4">
    <location>
        <begin position="186"/>
        <end position="284"/>
    </location>
</feature>